<keyword evidence="2" id="KW-0732">Signal</keyword>
<gene>
    <name evidence="3" type="ORF">LY90DRAFT_151284</name>
</gene>
<feature type="signal peptide" evidence="2">
    <location>
        <begin position="1"/>
        <end position="26"/>
    </location>
</feature>
<protein>
    <submittedName>
        <fullName evidence="3">Scaffoldin</fullName>
    </submittedName>
</protein>
<comment type="caution">
    <text evidence="3">The sequence shown here is derived from an EMBL/GenBank/DDBJ whole genome shotgun (WGS) entry which is preliminary data.</text>
</comment>
<name>A0A1Y2ADG7_9FUNG</name>
<dbReference type="STRING" id="1754190.A0A1Y2ADG7"/>
<dbReference type="OrthoDB" id="2160972at2759"/>
<proteinExistence type="predicted"/>
<dbReference type="EMBL" id="MCOG01000286">
    <property type="protein sequence ID" value="ORY20571.1"/>
    <property type="molecule type" value="Genomic_DNA"/>
</dbReference>
<feature type="transmembrane region" description="Helical" evidence="1">
    <location>
        <begin position="2849"/>
        <end position="2870"/>
    </location>
</feature>
<dbReference type="Proteomes" id="UP000193920">
    <property type="component" value="Unassembled WGS sequence"/>
</dbReference>
<evidence type="ECO:0000256" key="1">
    <source>
        <dbReference type="SAM" id="Phobius"/>
    </source>
</evidence>
<evidence type="ECO:0000313" key="4">
    <source>
        <dbReference type="Proteomes" id="UP000193920"/>
    </source>
</evidence>
<keyword evidence="1" id="KW-0812">Transmembrane</keyword>
<organism evidence="3 4">
    <name type="scientific">Neocallimastix californiae</name>
    <dbReference type="NCBI Taxonomy" id="1754190"/>
    <lineage>
        <taxon>Eukaryota</taxon>
        <taxon>Fungi</taxon>
        <taxon>Fungi incertae sedis</taxon>
        <taxon>Chytridiomycota</taxon>
        <taxon>Chytridiomycota incertae sedis</taxon>
        <taxon>Neocallimastigomycetes</taxon>
        <taxon>Neocallimastigales</taxon>
        <taxon>Neocallimastigaceae</taxon>
        <taxon>Neocallimastix</taxon>
    </lineage>
</organism>
<keyword evidence="1" id="KW-1133">Transmembrane helix</keyword>
<feature type="chain" id="PRO_5011003297" evidence="2">
    <location>
        <begin position="27"/>
        <end position="2871"/>
    </location>
</feature>
<keyword evidence="4" id="KW-1185">Reference proteome</keyword>
<evidence type="ECO:0000256" key="2">
    <source>
        <dbReference type="SAM" id="SignalP"/>
    </source>
</evidence>
<accession>A0A1Y2ADG7</accession>
<reference evidence="3 4" key="1">
    <citation type="submission" date="2016-08" db="EMBL/GenBank/DDBJ databases">
        <title>A Parts List for Fungal Cellulosomes Revealed by Comparative Genomics.</title>
        <authorList>
            <consortium name="DOE Joint Genome Institute"/>
            <person name="Haitjema C.H."/>
            <person name="Gilmore S.P."/>
            <person name="Henske J.K."/>
            <person name="Solomon K.V."/>
            <person name="De Groot R."/>
            <person name="Kuo A."/>
            <person name="Mondo S.J."/>
            <person name="Salamov A.A."/>
            <person name="Labutti K."/>
            <person name="Zhao Z."/>
            <person name="Chiniquy J."/>
            <person name="Barry K."/>
            <person name="Brewer H.M."/>
            <person name="Purvine S.O."/>
            <person name="Wright A.T."/>
            <person name="Boxma B."/>
            <person name="Van Alen T."/>
            <person name="Hackstein J.H."/>
            <person name="Baker S.E."/>
            <person name="Grigoriev I.V."/>
            <person name="O'Malley M.A."/>
        </authorList>
    </citation>
    <scope>NUCLEOTIDE SEQUENCE [LARGE SCALE GENOMIC DNA]</scope>
    <source>
        <strain evidence="3 4">G1</strain>
    </source>
</reference>
<keyword evidence="1" id="KW-0472">Membrane</keyword>
<sequence>MFGKNFYNQFVLFLVTICCVFSIVKGTIEIPKCGNSDYCYYDKDQKAVSYCWKSNEIYSLNKDETKISYCNLNYDGISFVKLNGTSITNSQDPSYFKYDKDLSYFAMINYYPDILYLEQTSGYIKDDDSNYYTIYKSKNNSNKQADLSRFSCSSNIGGLAKISNEVVLCLGSDRYISLPSYSRDAGYYLIEGSLVSGSPFTLDSTNKNAVIKVTTKYFIYDNFYTSNESLYLIANTGKLIESLRGITIPSGSVSITNNLYSCENSSCSSRSASKLENGIYMMYNKLYSFENSNDGKITITEIGKNGMVLLEDFYNGDYYEITNRLITDEELTDDLSSNLGSLKIYECKMGECVETTGYLKNYGKNSEEETEVVVYKCNSDSCTTVQKAVDCKKDNVGITSYNTESSELKLCLNSGTTNDSFNQIVITSGSTSNYLFSRNSDYFNLYISDKTGSIVGLSVTSGYYLKEQGGTQDESEKKYDLIQCIGYDDGAKCKIAKDKGYFVDSGDDDSKKLIYCIDDGCVSVEKEGYFINSLAKYVIRCNTISCIIISEGSSCETNNNEAIIFYDETLEKNIYKYCHNYKEISFLDTEKYYPLTNIQASAKYPNIAIGPDTILLKIDKYSVTQVIESENEGKCITTKNELDEECKSSGSTIYGCMSYTNTCTTKENSCNPEEGTKGCYGFYLKSNTLYECRDNENDIKCESKPNAKGYFKVTDINELDNVGYIKCDGSTCTSLKTPTTSVRKCSSAGSLVLNSLRVKLCLGSEAMIGFSETGDIYNYMYDGRETNVFSSKEKDGLIMLSISEDYIIPFDMSELESDDYLVNNEVYRIEKDENDELKVEKSKLSRILAFNFEDGQGYGKLIKDGEIGAMSGSAKNIKLYDCRDGECIQTIGYIKFDDNKVYKCDLTDCGTVQSSINCSIKQCKIGDTECDRYSDAGIGYYNGGFKICILENDSTFKSIGISVNSYNYIMSYINYSNRICTNTLQMNHLYISNKAGNVIGLSKKDGNYLIKEKEKMTKCSRNANGSECYNSSNPGYYINNGIEAPLNQLIYCNGNNCSFSTNDDGYFINSEYESTICGSSECEQFKEGSECSRNSNEIILDSSGFLKYCKYSTVIDFLNVEQYYPLENINATNSRYPKQITSGSDTILLKISNLYSVTQYITNEGEEGICITDSNVEDKGCLISGSTKYTCSDQFEGCKIEKNLCDPKLESSSCSGYYLVDVDENTGKGTLYECTRNEKVTCTEQPDTTRGYFKVTDLYEKEKIPYIKCNGTDCVKVNKPNASADKCVVNSLGKFIIYSLTSEDKVCADKENIVGFSNDGSISHSLLNIDYEDNAFVDKIDSYVLVTINYNSIIPLNLTEFEPDIYIYKNKTYSIDVDEENNSLIIDEVQLSGMMAFTYKYSCLGRLLKNEDYTKDLSKDLNKTKLYECIDGDCAQTIGYLKHKKDTVMKCNNDDCSEEGEKVLICNYNSYGIAYYSGGKYLICVQTAQYTSYSYSNNPNSYEITSGNRVQYIHDSYYVKLHVTDKGGNVIGITKRNGYYLADPERDRNGNCVQCYGDTGYGNDCVIRTTYNGYYLNSGLDESSNDLIYCIDRNCRITPKDSGYFVKEHNWKIGIICIESVCKEYKVGITCIFNEFEVVYRNSAFMFCKYSVEKSMSSGYSYYPLPSINARFSSYPFVKSGTNVILLVTDRYSLTQKITDEKGICINSNSNYETSCKTGSVKYICTEKKKGCRVSQIMPVCDPTAAIPERTCNGYYLVENTEENELYECNNSQLATKCNKLPSSTRGYFKVTDSIEAQKYQYIKCDGTKCVKLQISSMKRTCDTVGELIYNSSYNEAYLCTDSKVYYTFDYDKLNLIYHFDTDETIFTGEKDTDIVISIYYNYMIPLDISELSTNIYLIKNKMYLFINKGKEKYKFERLDTNGVMAFRCFNDQIYEDINGVLLKNEEYLDDIPDVILNSIKIYQCKKGTCNATFGYIRYDIEAGKNFKIALCNYSCYFVNYSNKNCEMPTNNIAYNSSGFKLCTYTYNKTNNKYYYKDVELSNGTSVMYIASLIETSSKYNYILYITDKLRNVVAVNQQSGYYLLEIYGHKELLICESNGCYIGTDYEGYYINTLSEESNSFIYCYNGECDITTKDNGYFTNELNIAWKCVSSECTLLTLQNSCNSNNYGISYYDEITFCIGEQPKYFGSNSRPYYYPISVDAKSSLFPKYANGTDTILIVLDKYSVTQHITNTAGINVSYDNRETVENEVGSTKYVCTSINSGCNVTPNKCNPATSTGGCYGYYLSGTALYYCDYNDEDKISCEAKPSSTRGYFAVVDPFHYKEVPYIKCDGSTCTKMDLPTKTEYDYEENKCNVDNVGKLLYYNKQMEIGICINASILSRINYMSGKEIISLDVSNNIFAKSPSSKYAMIEYSSYSIEYVDTSVVPNNTYLISNKVISVTDGILDFVPMTQIAAFKYDISMAKTCYEDIMKFFRNILVTENEYKIDLTSTLSNISLYDCKNGICIQTTGYIKHNSSNSTDIKVSQCSPYCNYMSISNLSSNTCNSSQVNRAYYNSKEFEFKICIKDYTDYKEVVINNSKENANYIFSYQGKITMSCSEMPTYNLFVSDIGGNIIGLSKTDGNYLLDLYNDGTVGMVKCGSTSTASNVCMKSNGSNGYYLNSGTQDSSQLIYCNDDKCKIMKMSNGYFINSDGEAIKCESSKCTPFEVVSKTCDNHNNELIGSKGYMKYCNKDTEVEFTYEDQFYPLTNVSATESVYPGSISTGEDTILIKIDRFSATQYITNGICVNEVNTRDNTCKFTSPTLYICTNENESCKYGQLTGNENGGLGVSDFELFTGAPDNSSVISRIHLNIIVFIVKLFIVMLTINLMF</sequence>
<evidence type="ECO:0000313" key="3">
    <source>
        <dbReference type="EMBL" id="ORY20571.1"/>
    </source>
</evidence>